<dbReference type="InterPro" id="IPR000572">
    <property type="entry name" value="OxRdtase_Mopterin-bd_dom"/>
</dbReference>
<feature type="transmembrane region" description="Helical" evidence="1">
    <location>
        <begin position="62"/>
        <end position="84"/>
    </location>
</feature>
<sequence length="373" mass="40139">MTTTDDDTPGLRSPRVTARIGVALGVSFAICFVTGLLSHWIQHPPSWFEWISRPIWLYRVTQGVHVISGCVAIPLLLAKLAVVYPKLFEKPLLGSPARALERASIAVLLAASIFQLLTGLLNIAQWYPWSFFFPATHYAMAYVVVGALAIHIAVKLPIIRTALDGPVDRRTSDRRAPSGLTRRGFLNLTWAAGGISALAFAGQTIPLLRPVAFLAPRNGDGPQGLPINRTAEAAGVIEPATDAGYRLRVAGAEVTRDMTLDDLRLLPQRTVNLPIACVEGWSVGATWTGVRLADLAALVGGDGSRGIRVISLERGLYGVSDVPAAQSADPLTLIALRLNGETLNLDHGYPCRLIAPNLPGVMQTKWVSRIEVS</sequence>
<keyword evidence="1" id="KW-1133">Transmembrane helix</keyword>
<feature type="transmembrane region" description="Helical" evidence="1">
    <location>
        <begin position="20"/>
        <end position="42"/>
    </location>
</feature>
<dbReference type="PANTHER" id="PTHR43032:SF2">
    <property type="entry name" value="BLL0505 PROTEIN"/>
    <property type="match status" value="1"/>
</dbReference>
<dbReference type="Pfam" id="PF00174">
    <property type="entry name" value="Oxidored_molyb"/>
    <property type="match status" value="1"/>
</dbReference>
<dbReference type="SUPFAM" id="SSF56524">
    <property type="entry name" value="Oxidoreductase molybdopterin-binding domain"/>
    <property type="match status" value="1"/>
</dbReference>
<evidence type="ECO:0000313" key="3">
    <source>
        <dbReference type="EMBL" id="MEE4023713.1"/>
    </source>
</evidence>
<evidence type="ECO:0000259" key="2">
    <source>
        <dbReference type="Pfam" id="PF00174"/>
    </source>
</evidence>
<dbReference type="Proteomes" id="UP001335729">
    <property type="component" value="Unassembled WGS sequence"/>
</dbReference>
<reference evidence="3 4" key="1">
    <citation type="submission" date="2024-01" db="EMBL/GenBank/DDBJ databases">
        <title>Draft genome sequence of Gordonia sp. PKS22-38.</title>
        <authorList>
            <person name="Suphannarot A."/>
            <person name="Mingma R."/>
        </authorList>
    </citation>
    <scope>NUCLEOTIDE SEQUENCE [LARGE SCALE GENOMIC DNA]</scope>
    <source>
        <strain evidence="3 4">PKS22-38</strain>
    </source>
</reference>
<dbReference type="EMBL" id="JAZDUE010000008">
    <property type="protein sequence ID" value="MEE4023713.1"/>
    <property type="molecule type" value="Genomic_DNA"/>
</dbReference>
<evidence type="ECO:0000256" key="1">
    <source>
        <dbReference type="SAM" id="Phobius"/>
    </source>
</evidence>
<dbReference type="CDD" id="cd00321">
    <property type="entry name" value="SO_family_Moco"/>
    <property type="match status" value="1"/>
</dbReference>
<gene>
    <name evidence="3" type="ORF">V1Y59_11540</name>
</gene>
<proteinExistence type="predicted"/>
<name>A0ABU7MTS2_9ACTN</name>
<dbReference type="PANTHER" id="PTHR43032">
    <property type="entry name" value="PROTEIN-METHIONINE-SULFOXIDE REDUCTASE"/>
    <property type="match status" value="1"/>
</dbReference>
<keyword evidence="1" id="KW-0812">Transmembrane</keyword>
<organism evidence="3 4">
    <name type="scientific">Gordonia prachuapensis</name>
    <dbReference type="NCBI Taxonomy" id="3115651"/>
    <lineage>
        <taxon>Bacteria</taxon>
        <taxon>Bacillati</taxon>
        <taxon>Actinomycetota</taxon>
        <taxon>Actinomycetes</taxon>
        <taxon>Mycobacteriales</taxon>
        <taxon>Gordoniaceae</taxon>
        <taxon>Gordonia</taxon>
    </lineage>
</organism>
<feature type="transmembrane region" description="Helical" evidence="1">
    <location>
        <begin position="184"/>
        <end position="202"/>
    </location>
</feature>
<dbReference type="InterPro" id="IPR036374">
    <property type="entry name" value="OxRdtase_Mopterin-bd_sf"/>
</dbReference>
<keyword evidence="1" id="KW-0472">Membrane</keyword>
<keyword evidence="4" id="KW-1185">Reference proteome</keyword>
<evidence type="ECO:0000313" key="4">
    <source>
        <dbReference type="Proteomes" id="UP001335729"/>
    </source>
</evidence>
<dbReference type="Gene3D" id="3.90.420.10">
    <property type="entry name" value="Oxidoreductase, molybdopterin-binding domain"/>
    <property type="match status" value="1"/>
</dbReference>
<dbReference type="RefSeq" id="WP_330505105.1">
    <property type="nucleotide sequence ID" value="NZ_JAZDUE010000008.1"/>
</dbReference>
<comment type="caution">
    <text evidence="3">The sequence shown here is derived from an EMBL/GenBank/DDBJ whole genome shotgun (WGS) entry which is preliminary data.</text>
</comment>
<accession>A0ABU7MTS2</accession>
<feature type="transmembrane region" description="Helical" evidence="1">
    <location>
        <begin position="139"/>
        <end position="163"/>
    </location>
</feature>
<feature type="transmembrane region" description="Helical" evidence="1">
    <location>
        <begin position="105"/>
        <end position="127"/>
    </location>
</feature>
<feature type="domain" description="Oxidoreductase molybdopterin-binding" evidence="2">
    <location>
        <begin position="242"/>
        <end position="373"/>
    </location>
</feature>
<protein>
    <submittedName>
        <fullName evidence="3">Molybdopterin-dependent oxidoreductase</fullName>
    </submittedName>
</protein>